<proteinExistence type="predicted"/>
<feature type="region of interest" description="Disordered" evidence="1">
    <location>
        <begin position="1"/>
        <end position="49"/>
    </location>
</feature>
<dbReference type="RefSeq" id="WP_101624613.1">
    <property type="nucleotide sequence ID" value="NZ_FXZC01000006.1"/>
</dbReference>
<evidence type="ECO:0000313" key="2">
    <source>
        <dbReference type="EMBL" id="SMX92695.1"/>
    </source>
</evidence>
<dbReference type="EMBL" id="FXZC01000006">
    <property type="protein sequence ID" value="SMX92695.1"/>
    <property type="molecule type" value="Genomic_DNA"/>
</dbReference>
<gene>
    <name evidence="2" type="ORF">BC102111_02711</name>
</gene>
<organism evidence="2 3">
    <name type="scientific">Brevibacterium casei CIP 102111</name>
    <dbReference type="NCBI Taxonomy" id="1255625"/>
    <lineage>
        <taxon>Bacteria</taxon>
        <taxon>Bacillati</taxon>
        <taxon>Actinomycetota</taxon>
        <taxon>Actinomycetes</taxon>
        <taxon>Micrococcales</taxon>
        <taxon>Brevibacteriaceae</taxon>
        <taxon>Brevibacterium</taxon>
    </lineage>
</organism>
<protein>
    <submittedName>
        <fullName evidence="2">Uncharacterized protein</fullName>
    </submittedName>
</protein>
<dbReference type="InterPro" id="IPR046561">
    <property type="entry name" value="DUF6716"/>
</dbReference>
<dbReference type="Pfam" id="PF20471">
    <property type="entry name" value="DUF6716"/>
    <property type="match status" value="1"/>
</dbReference>
<sequence>MSIPDSPVPPLEPDTASLPVADTVVPSPADSPSGAAHALDTDEQTIPSGHEPISIVSVSDSESYLKWATQLLSTLPDVEAHVYIVDNPILPTDEQIANAVADTAWEGHTIPVVSRSELGAVISHHRPDIVLGAATGPIVAQLFLTASALERRPALISGLPGMGLPASGKGMNYRRLMDAFLAHSFTEVSEYRAVSAMRRVPAEILLGRLPMLRSESLPEPPAPQSLAATPRTLVFAPQAKVPASAAQREAIIAALAEFAERHPESRAIVKMRSRPGEHETHHEQHSYFDIVADFKKRAVPGAERLEIGYGPLTAFLTPGAALVTVSSTAALESIDRGIPTLLISDFGFDRGLLNEVYAGSGAEGTLADVAAGRIGFPDRAWLAENYFHTDDGSLRRSLGLLAVRSRQGQLPDRRRSVWKQKRMLMRAEVRTFTPTPFIRVYRRIRYGR</sequence>
<name>A0A2H1JYW6_9MICO</name>
<dbReference type="GeneID" id="99773838"/>
<evidence type="ECO:0000313" key="3">
    <source>
        <dbReference type="Proteomes" id="UP000234333"/>
    </source>
</evidence>
<accession>A0A2H1JYW6</accession>
<evidence type="ECO:0000256" key="1">
    <source>
        <dbReference type="SAM" id="MobiDB-lite"/>
    </source>
</evidence>
<feature type="compositionally biased region" description="Pro residues" evidence="1">
    <location>
        <begin position="1"/>
        <end position="12"/>
    </location>
</feature>
<dbReference type="Proteomes" id="UP000234333">
    <property type="component" value="Unassembled WGS sequence"/>
</dbReference>
<dbReference type="AlphaFoldDB" id="A0A2H1JYW6"/>
<reference evidence="2 3" key="1">
    <citation type="submission" date="2017-03" db="EMBL/GenBank/DDBJ databases">
        <authorList>
            <person name="Afonso C.L."/>
            <person name="Miller P.J."/>
            <person name="Scott M.A."/>
            <person name="Spackman E."/>
            <person name="Goraichik I."/>
            <person name="Dimitrov K.M."/>
            <person name="Suarez D.L."/>
            <person name="Swayne D.E."/>
        </authorList>
    </citation>
    <scope>NUCLEOTIDE SEQUENCE [LARGE SCALE GENOMIC DNA]</scope>
    <source>
        <strain evidence="2 3">CIP 102111</strain>
    </source>
</reference>